<keyword evidence="2" id="KW-0723">Serine/threonine-protein kinase</keyword>
<comment type="caution">
    <text evidence="11">The sequence shown here is derived from an EMBL/GenBank/DDBJ whole genome shotgun (WGS) entry which is preliminary data.</text>
</comment>
<feature type="compositionally biased region" description="Low complexity" evidence="9">
    <location>
        <begin position="437"/>
        <end position="455"/>
    </location>
</feature>
<evidence type="ECO:0000256" key="1">
    <source>
        <dbReference type="ARBA" id="ARBA00012513"/>
    </source>
</evidence>
<protein>
    <recommendedName>
        <fullName evidence="1">non-specific serine/threonine protein kinase</fullName>
        <ecNumber evidence="1">2.7.11.1</ecNumber>
    </recommendedName>
</protein>
<proteinExistence type="predicted"/>
<dbReference type="Pfam" id="PF00069">
    <property type="entry name" value="Pkinase"/>
    <property type="match status" value="1"/>
</dbReference>
<evidence type="ECO:0000313" key="12">
    <source>
        <dbReference type="Proteomes" id="UP001470230"/>
    </source>
</evidence>
<evidence type="ECO:0000256" key="9">
    <source>
        <dbReference type="SAM" id="MobiDB-lite"/>
    </source>
</evidence>
<feature type="compositionally biased region" description="Polar residues" evidence="9">
    <location>
        <begin position="323"/>
        <end position="339"/>
    </location>
</feature>
<evidence type="ECO:0000313" key="11">
    <source>
        <dbReference type="EMBL" id="KAK8837717.1"/>
    </source>
</evidence>
<comment type="catalytic activity">
    <reaction evidence="8">
        <text>L-seryl-[protein] + ATP = O-phospho-L-seryl-[protein] + ADP + H(+)</text>
        <dbReference type="Rhea" id="RHEA:17989"/>
        <dbReference type="Rhea" id="RHEA-COMP:9863"/>
        <dbReference type="Rhea" id="RHEA-COMP:11604"/>
        <dbReference type="ChEBI" id="CHEBI:15378"/>
        <dbReference type="ChEBI" id="CHEBI:29999"/>
        <dbReference type="ChEBI" id="CHEBI:30616"/>
        <dbReference type="ChEBI" id="CHEBI:83421"/>
        <dbReference type="ChEBI" id="CHEBI:456216"/>
        <dbReference type="EC" id="2.7.11.1"/>
    </reaction>
</comment>
<keyword evidence="12" id="KW-1185">Reference proteome</keyword>
<reference evidence="11 12" key="1">
    <citation type="submission" date="2024-04" db="EMBL/GenBank/DDBJ databases">
        <title>Tritrichomonas musculus Genome.</title>
        <authorList>
            <person name="Alves-Ferreira E."/>
            <person name="Grigg M."/>
            <person name="Lorenzi H."/>
            <person name="Galac M."/>
        </authorList>
    </citation>
    <scope>NUCLEOTIDE SEQUENCE [LARGE SCALE GENOMIC DNA]</scope>
    <source>
        <strain evidence="11 12">EAF2021</strain>
    </source>
</reference>
<dbReference type="SUPFAM" id="SSF56112">
    <property type="entry name" value="Protein kinase-like (PK-like)"/>
    <property type="match status" value="1"/>
</dbReference>
<accession>A0ABR2GVW4</accession>
<evidence type="ECO:0000256" key="5">
    <source>
        <dbReference type="ARBA" id="ARBA00022777"/>
    </source>
</evidence>
<sequence>MSFTNRLSVGLTGTTLSINNMSITVGDKIADGGYGIIYRCTDSSGKAYALKALQAPDQEHYDAILQEYEIQKRCANHPNIVSVFGMTSNQATRQAIILMENCPDDLIKHINAVYHQGFDDKKIVEVFTQVCEAVNHMHSLSPPVIHRDLKPENVLRNNGIWKLCDFGSATTHVYKPKNESERNIASDDIQKNTTALYRAPEMCDLYRNQTIGTKVDVWALGCILYKLCTFKDAFAEGNNLQILNVKYQWPANKNVNQKFKDIVKYIFETDPDMRPSARDVLGELYRQFPDLVDPKWKQTKALSRNNSSSNNFQNNNSQDQNQLPRKNTPTTNFDIFSQGNPQSSPFTSPQPQQAQSANPFNNAQSNPFSQSAPKSTNPFSGNSTVPPPNPFDNTPQASSNPFDNPPQESSNPFDKPPQQSSNPFNNSQPQTNPFHNPPQQSTNPFNNSQPQSNPFHTKSQSDGNTYDPFAALPSSQNTSQTPSNDPFNSQGSAPISNDPFAQGPAPTFTPPSGNGSYDPFELAVQQAKQQGKVTAAEDSTLVDVSQESPAQIPLSAKSSSEIEDYSVVGEFSPKLIEHDAIGFMKKCIKLDEIQLTSVLYSVNASYPSTLFFFQFLHACGTNVDKVALCLPENIPPPMGPVILSRKSFHKHFPQFEGNFALTSFLKKNKESQTPAKVGDPPICVDAVKELLSHLDTVITLLRAVPKKEIADEAFFCYQVTAYLLARLKAFSIKEGYTVETAIPMFKNFHSQFKKAFTLVKEQINFPQEPFDFNDETFLKRIRPPTSKTL</sequence>
<evidence type="ECO:0000256" key="7">
    <source>
        <dbReference type="ARBA" id="ARBA00047899"/>
    </source>
</evidence>
<dbReference type="PROSITE" id="PS50011">
    <property type="entry name" value="PROTEIN_KINASE_DOM"/>
    <property type="match status" value="1"/>
</dbReference>
<dbReference type="EC" id="2.7.11.1" evidence="1"/>
<evidence type="ECO:0000256" key="3">
    <source>
        <dbReference type="ARBA" id="ARBA00022679"/>
    </source>
</evidence>
<keyword evidence="5 11" id="KW-0418">Kinase</keyword>
<evidence type="ECO:0000256" key="2">
    <source>
        <dbReference type="ARBA" id="ARBA00022527"/>
    </source>
</evidence>
<evidence type="ECO:0000256" key="4">
    <source>
        <dbReference type="ARBA" id="ARBA00022741"/>
    </source>
</evidence>
<keyword evidence="4" id="KW-0547">Nucleotide-binding</keyword>
<keyword evidence="3" id="KW-0808">Transferase</keyword>
<name>A0ABR2GVW4_9EUKA</name>
<feature type="compositionally biased region" description="Polar residues" evidence="9">
    <location>
        <begin position="391"/>
        <end position="434"/>
    </location>
</feature>
<feature type="region of interest" description="Disordered" evidence="9">
    <location>
        <begin position="300"/>
        <end position="519"/>
    </location>
</feature>
<evidence type="ECO:0000256" key="8">
    <source>
        <dbReference type="ARBA" id="ARBA00048679"/>
    </source>
</evidence>
<evidence type="ECO:0000256" key="6">
    <source>
        <dbReference type="ARBA" id="ARBA00022840"/>
    </source>
</evidence>
<organism evidence="11 12">
    <name type="scientific">Tritrichomonas musculus</name>
    <dbReference type="NCBI Taxonomy" id="1915356"/>
    <lineage>
        <taxon>Eukaryota</taxon>
        <taxon>Metamonada</taxon>
        <taxon>Parabasalia</taxon>
        <taxon>Tritrichomonadida</taxon>
        <taxon>Tritrichomonadidae</taxon>
        <taxon>Tritrichomonas</taxon>
    </lineage>
</organism>
<feature type="compositionally biased region" description="Low complexity" evidence="9">
    <location>
        <begin position="305"/>
        <end position="322"/>
    </location>
</feature>
<feature type="compositionally biased region" description="Polar residues" evidence="9">
    <location>
        <begin position="370"/>
        <end position="384"/>
    </location>
</feature>
<gene>
    <name evidence="11" type="ORF">M9Y10_036252</name>
</gene>
<feature type="domain" description="Protein kinase" evidence="10">
    <location>
        <begin position="23"/>
        <end position="288"/>
    </location>
</feature>
<dbReference type="InterPro" id="IPR000719">
    <property type="entry name" value="Prot_kinase_dom"/>
</dbReference>
<keyword evidence="6" id="KW-0067">ATP-binding</keyword>
<feature type="compositionally biased region" description="Low complexity" evidence="9">
    <location>
        <begin position="340"/>
        <end position="369"/>
    </location>
</feature>
<dbReference type="PANTHER" id="PTHR22967">
    <property type="entry name" value="SERINE/THREONINE PROTEIN KINASE"/>
    <property type="match status" value="1"/>
</dbReference>
<comment type="catalytic activity">
    <reaction evidence="7">
        <text>L-threonyl-[protein] + ATP = O-phospho-L-threonyl-[protein] + ADP + H(+)</text>
        <dbReference type="Rhea" id="RHEA:46608"/>
        <dbReference type="Rhea" id="RHEA-COMP:11060"/>
        <dbReference type="Rhea" id="RHEA-COMP:11605"/>
        <dbReference type="ChEBI" id="CHEBI:15378"/>
        <dbReference type="ChEBI" id="CHEBI:30013"/>
        <dbReference type="ChEBI" id="CHEBI:30616"/>
        <dbReference type="ChEBI" id="CHEBI:61977"/>
        <dbReference type="ChEBI" id="CHEBI:456216"/>
        <dbReference type="EC" id="2.7.11.1"/>
    </reaction>
</comment>
<dbReference type="Gene3D" id="1.10.510.10">
    <property type="entry name" value="Transferase(Phosphotransferase) domain 1"/>
    <property type="match status" value="1"/>
</dbReference>
<feature type="compositionally biased region" description="Polar residues" evidence="9">
    <location>
        <begin position="473"/>
        <end position="495"/>
    </location>
</feature>
<dbReference type="Proteomes" id="UP001470230">
    <property type="component" value="Unassembled WGS sequence"/>
</dbReference>
<dbReference type="PANTHER" id="PTHR22967:SF57">
    <property type="entry name" value="AUXILIN, ISOFORM A-RELATED"/>
    <property type="match status" value="1"/>
</dbReference>
<dbReference type="InterPro" id="IPR011009">
    <property type="entry name" value="Kinase-like_dom_sf"/>
</dbReference>
<dbReference type="GO" id="GO:0016301">
    <property type="term" value="F:kinase activity"/>
    <property type="evidence" value="ECO:0007669"/>
    <property type="project" value="UniProtKB-KW"/>
</dbReference>
<evidence type="ECO:0000259" key="10">
    <source>
        <dbReference type="PROSITE" id="PS50011"/>
    </source>
</evidence>
<dbReference type="SMART" id="SM00220">
    <property type="entry name" value="S_TKc"/>
    <property type="match status" value="1"/>
</dbReference>
<dbReference type="EMBL" id="JAPFFF010000058">
    <property type="protein sequence ID" value="KAK8837717.1"/>
    <property type="molecule type" value="Genomic_DNA"/>
</dbReference>